<dbReference type="FunFam" id="1.10.10.10:FF:000001">
    <property type="entry name" value="LysR family transcriptional regulator"/>
    <property type="match status" value="1"/>
</dbReference>
<dbReference type="RefSeq" id="WP_059421706.1">
    <property type="nucleotide sequence ID" value="NZ_DF968362.1"/>
</dbReference>
<dbReference type="EMBL" id="DF968362">
    <property type="protein sequence ID" value="GAP51154.1"/>
    <property type="molecule type" value="Genomic_DNA"/>
</dbReference>
<proteinExistence type="inferred from homology"/>
<dbReference type="Pfam" id="PF03466">
    <property type="entry name" value="LysR_substrate"/>
    <property type="match status" value="1"/>
</dbReference>
<dbReference type="Gene3D" id="3.40.190.10">
    <property type="entry name" value="Periplasmic binding protein-like II"/>
    <property type="match status" value="2"/>
</dbReference>
<evidence type="ECO:0000313" key="8">
    <source>
        <dbReference type="Proteomes" id="UP000053859"/>
    </source>
</evidence>
<dbReference type="InterPro" id="IPR000847">
    <property type="entry name" value="LysR_HTH_N"/>
</dbReference>
<dbReference type="AlphaFoldDB" id="A0A0K8PUL6"/>
<protein>
    <submittedName>
        <fullName evidence="7">LysR family transcriptional regulator</fullName>
    </submittedName>
</protein>
<dbReference type="SUPFAM" id="SSF53850">
    <property type="entry name" value="Periplasmic binding protein-like II"/>
    <property type="match status" value="1"/>
</dbReference>
<evidence type="ECO:0000256" key="3">
    <source>
        <dbReference type="ARBA" id="ARBA00023125"/>
    </source>
</evidence>
<keyword evidence="2" id="KW-0805">Transcription regulation</keyword>
<dbReference type="Proteomes" id="UP000053859">
    <property type="component" value="Unassembled WGS sequence"/>
</dbReference>
<comment type="similarity">
    <text evidence="1">Belongs to the LysR transcriptional regulatory family.</text>
</comment>
<reference evidence="7" key="1">
    <citation type="journal article" date="2015" name="Genome Announc.">
        <title>Draft Genome Sequence of Thiostrepton-Producing Streptomyces azureus ATCC 14921.</title>
        <authorList>
            <person name="Sakihara K."/>
            <person name="Maeda J."/>
            <person name="Tashiro K."/>
            <person name="Fujino Y."/>
            <person name="Kuhara S."/>
            <person name="Ohshima T."/>
            <person name="Ogata S."/>
            <person name="Doi K."/>
        </authorList>
    </citation>
    <scope>NUCLEOTIDE SEQUENCE [LARGE SCALE GENOMIC DNA]</scope>
    <source>
        <strain evidence="7">ATCC14921</strain>
    </source>
</reference>
<dbReference type="InterPro" id="IPR005119">
    <property type="entry name" value="LysR_subst-bd"/>
</dbReference>
<evidence type="ECO:0000256" key="2">
    <source>
        <dbReference type="ARBA" id="ARBA00023015"/>
    </source>
</evidence>
<feature type="region of interest" description="Disordered" evidence="5">
    <location>
        <begin position="295"/>
        <end position="329"/>
    </location>
</feature>
<dbReference type="PATRIC" id="fig|146537.3.peg.6330"/>
<gene>
    <name evidence="7" type="ORF">SAZU_6014</name>
</gene>
<dbReference type="GO" id="GO:0003700">
    <property type="term" value="F:DNA-binding transcription factor activity"/>
    <property type="evidence" value="ECO:0007669"/>
    <property type="project" value="InterPro"/>
</dbReference>
<accession>A0A0K8PUL6</accession>
<dbReference type="PANTHER" id="PTHR30346">
    <property type="entry name" value="TRANSCRIPTIONAL DUAL REGULATOR HCAR-RELATED"/>
    <property type="match status" value="1"/>
</dbReference>
<evidence type="ECO:0000259" key="6">
    <source>
        <dbReference type="PROSITE" id="PS50931"/>
    </source>
</evidence>
<evidence type="ECO:0000256" key="4">
    <source>
        <dbReference type="ARBA" id="ARBA00023163"/>
    </source>
</evidence>
<keyword evidence="3" id="KW-0238">DNA-binding</keyword>
<dbReference type="Pfam" id="PF00126">
    <property type="entry name" value="HTH_1"/>
    <property type="match status" value="1"/>
</dbReference>
<evidence type="ECO:0000256" key="1">
    <source>
        <dbReference type="ARBA" id="ARBA00009437"/>
    </source>
</evidence>
<feature type="compositionally biased region" description="Low complexity" evidence="5">
    <location>
        <begin position="302"/>
        <end position="323"/>
    </location>
</feature>
<dbReference type="GO" id="GO:0003677">
    <property type="term" value="F:DNA binding"/>
    <property type="evidence" value="ECO:0007669"/>
    <property type="project" value="UniProtKB-KW"/>
</dbReference>
<dbReference type="SUPFAM" id="SSF46785">
    <property type="entry name" value="Winged helix' DNA-binding domain"/>
    <property type="match status" value="1"/>
</dbReference>
<evidence type="ECO:0000313" key="7">
    <source>
        <dbReference type="EMBL" id="GAP51154.1"/>
    </source>
</evidence>
<dbReference type="OrthoDB" id="79118at2"/>
<sequence>MELRDIEIFLALAEELHFGRTAERLHITQARVSQAIAKQERRIGAALFERTSRRVALTPLGERLRDDLKAGYERIREGLESARETARGVRGSLRLGIFGSNAHDLAPATRRFRERYPACGLSFHEVRFTDPFGPLRAGDIDLQTCWLPVREPDLTVGPVVMAGPLSLMVSDSHPLAGRERVCLEDLADCALPAIPEPAPSYWVGALEPFHTPSGRPIPRGPLVTTFQEVEGFVLSDDLAAVVHADGPRYYQRPGIEYLPIEDAPVGRWALIWRTTAETELVRAYVQSAEDVLDELPRDALTPSRPAGGAPRRAGANPRASSGATRVASS</sequence>
<organism evidence="7 8">
    <name type="scientific">Streptomyces azureus</name>
    <dbReference type="NCBI Taxonomy" id="146537"/>
    <lineage>
        <taxon>Bacteria</taxon>
        <taxon>Bacillati</taxon>
        <taxon>Actinomycetota</taxon>
        <taxon>Actinomycetes</taxon>
        <taxon>Kitasatosporales</taxon>
        <taxon>Streptomycetaceae</taxon>
        <taxon>Streptomyces</taxon>
    </lineage>
</organism>
<dbReference type="PANTHER" id="PTHR30346:SF0">
    <property type="entry name" value="HCA OPERON TRANSCRIPTIONAL ACTIVATOR HCAR"/>
    <property type="match status" value="1"/>
</dbReference>
<evidence type="ECO:0000256" key="5">
    <source>
        <dbReference type="SAM" id="MobiDB-lite"/>
    </source>
</evidence>
<dbReference type="Gene3D" id="1.10.10.10">
    <property type="entry name" value="Winged helix-like DNA-binding domain superfamily/Winged helix DNA-binding domain"/>
    <property type="match status" value="1"/>
</dbReference>
<name>A0A0K8PUL6_STRAJ</name>
<keyword evidence="8" id="KW-1185">Reference proteome</keyword>
<dbReference type="GO" id="GO:0032993">
    <property type="term" value="C:protein-DNA complex"/>
    <property type="evidence" value="ECO:0007669"/>
    <property type="project" value="TreeGrafter"/>
</dbReference>
<dbReference type="InterPro" id="IPR036390">
    <property type="entry name" value="WH_DNA-bd_sf"/>
</dbReference>
<keyword evidence="4" id="KW-0804">Transcription</keyword>
<dbReference type="PROSITE" id="PS50931">
    <property type="entry name" value="HTH_LYSR"/>
    <property type="match status" value="1"/>
</dbReference>
<feature type="domain" description="HTH lysR-type" evidence="6">
    <location>
        <begin position="1"/>
        <end position="58"/>
    </location>
</feature>
<dbReference type="InterPro" id="IPR036388">
    <property type="entry name" value="WH-like_DNA-bd_sf"/>
</dbReference>